<keyword evidence="13" id="KW-0768">Sushi</keyword>
<dbReference type="InterPro" id="IPR013783">
    <property type="entry name" value="Ig-like_fold"/>
</dbReference>
<dbReference type="PANTHER" id="PTHR22804:SF42">
    <property type="entry name" value="AGGRECAN CORE PROTEIN"/>
    <property type="match status" value="1"/>
</dbReference>
<evidence type="ECO:0000256" key="14">
    <source>
        <dbReference type="PROSITE-ProRule" id="PRU00323"/>
    </source>
</evidence>
<dbReference type="FunFam" id="2.10.70.10:FF:000003">
    <property type="entry name" value="Versican core protein"/>
    <property type="match status" value="1"/>
</dbReference>
<feature type="disulfide bond" evidence="13">
    <location>
        <begin position="814"/>
        <end position="841"/>
    </location>
</feature>
<evidence type="ECO:0000256" key="5">
    <source>
        <dbReference type="ARBA" id="ARBA00022729"/>
    </source>
</evidence>
<evidence type="ECO:0000259" key="16">
    <source>
        <dbReference type="PROSITE" id="PS50041"/>
    </source>
</evidence>
<dbReference type="GO" id="GO:0001501">
    <property type="term" value="P:skeletal system development"/>
    <property type="evidence" value="ECO:0007669"/>
    <property type="project" value="TreeGrafter"/>
</dbReference>
<dbReference type="SMART" id="SM00445">
    <property type="entry name" value="LINK"/>
    <property type="match status" value="2"/>
</dbReference>
<dbReference type="GO" id="GO:0010001">
    <property type="term" value="P:glial cell differentiation"/>
    <property type="evidence" value="ECO:0007669"/>
    <property type="project" value="TreeGrafter"/>
</dbReference>
<dbReference type="AlphaFoldDB" id="H3CYG6"/>
<feature type="disulfide bond" evidence="14">
    <location>
        <begin position="272"/>
        <end position="293"/>
    </location>
</feature>
<dbReference type="Proteomes" id="UP000007303">
    <property type="component" value="Unassembled WGS sequence"/>
</dbReference>
<evidence type="ECO:0000256" key="8">
    <source>
        <dbReference type="ARBA" id="ARBA00023157"/>
    </source>
</evidence>
<comment type="subcellular location">
    <subcellularLocation>
        <location evidence="1">Secreted</location>
        <location evidence="1">Extracellular space</location>
        <location evidence="1">Extracellular matrix</location>
    </subcellularLocation>
</comment>
<dbReference type="GO" id="GO:0005540">
    <property type="term" value="F:hyaluronic acid binding"/>
    <property type="evidence" value="ECO:0007669"/>
    <property type="project" value="InterPro"/>
</dbReference>
<keyword evidence="10" id="KW-0393">Immunoglobulin domain</keyword>
<keyword evidence="5" id="KW-0732">Signal</keyword>
<dbReference type="Ensembl" id="ENSTNIT00000013493.1">
    <property type="protein sequence ID" value="ENSTNIP00000013301.1"/>
    <property type="gene ID" value="ENSTNIG00000010394.1"/>
</dbReference>
<dbReference type="PROSITE" id="PS50835">
    <property type="entry name" value="IG_LIKE"/>
    <property type="match status" value="1"/>
</dbReference>
<dbReference type="InterPro" id="IPR001304">
    <property type="entry name" value="C-type_lectin-like"/>
</dbReference>
<dbReference type="InterPro" id="IPR035976">
    <property type="entry name" value="Sushi/SCR/CCP_sf"/>
</dbReference>
<comment type="caution">
    <text evidence="14">Lacks conserved residue(s) required for the propagation of feature annotation.</text>
</comment>
<dbReference type="PROSITE" id="PS50923">
    <property type="entry name" value="SUSHI"/>
    <property type="match status" value="1"/>
</dbReference>
<dbReference type="SMART" id="SM00034">
    <property type="entry name" value="CLECT"/>
    <property type="match status" value="1"/>
</dbReference>
<keyword evidence="4" id="KW-0272">Extracellular matrix</keyword>
<dbReference type="SUPFAM" id="SSF56436">
    <property type="entry name" value="C-type lectin-like"/>
    <property type="match status" value="3"/>
</dbReference>
<dbReference type="PRINTS" id="PR01265">
    <property type="entry name" value="LINKMODULE"/>
</dbReference>
<dbReference type="Gene3D" id="2.60.40.10">
    <property type="entry name" value="Immunoglobulins"/>
    <property type="match status" value="1"/>
</dbReference>
<feature type="domain" description="Link" evidence="19">
    <location>
        <begin position="128"/>
        <end position="223"/>
    </location>
</feature>
<feature type="compositionally biased region" description="Low complexity" evidence="15">
    <location>
        <begin position="441"/>
        <end position="451"/>
    </location>
</feature>
<evidence type="ECO:0000256" key="2">
    <source>
        <dbReference type="ARBA" id="ARBA00006838"/>
    </source>
</evidence>
<evidence type="ECO:0000256" key="12">
    <source>
        <dbReference type="ARBA" id="ARBA00042947"/>
    </source>
</evidence>
<dbReference type="InterPro" id="IPR007110">
    <property type="entry name" value="Ig-like_dom"/>
</dbReference>
<feature type="disulfide bond" evidence="14">
    <location>
        <begin position="174"/>
        <end position="195"/>
    </location>
</feature>
<dbReference type="Gene3D" id="2.10.70.10">
    <property type="entry name" value="Complement Module, domain 1"/>
    <property type="match status" value="1"/>
</dbReference>
<organism evidence="20 21">
    <name type="scientific">Tetraodon nigroviridis</name>
    <name type="common">Spotted green pufferfish</name>
    <name type="synonym">Chelonodon nigroviridis</name>
    <dbReference type="NCBI Taxonomy" id="99883"/>
    <lineage>
        <taxon>Eukaryota</taxon>
        <taxon>Metazoa</taxon>
        <taxon>Chordata</taxon>
        <taxon>Craniata</taxon>
        <taxon>Vertebrata</taxon>
        <taxon>Euteleostomi</taxon>
        <taxon>Actinopterygii</taxon>
        <taxon>Neopterygii</taxon>
        <taxon>Teleostei</taxon>
        <taxon>Neoteleostei</taxon>
        <taxon>Acanthomorphata</taxon>
        <taxon>Eupercaria</taxon>
        <taxon>Tetraodontiformes</taxon>
        <taxon>Tetradontoidea</taxon>
        <taxon>Tetraodontidae</taxon>
        <taxon>Tetraodon</taxon>
    </lineage>
</organism>
<dbReference type="CDD" id="cd03520">
    <property type="entry name" value="Link_domain_CSPGs_modules_2_4"/>
    <property type="match status" value="1"/>
</dbReference>
<reference evidence="20" key="3">
    <citation type="submission" date="2025-09" db="UniProtKB">
        <authorList>
            <consortium name="Ensembl"/>
        </authorList>
    </citation>
    <scope>IDENTIFICATION</scope>
</reference>
<keyword evidence="7" id="KW-0654">Proteoglycan</keyword>
<keyword evidence="3" id="KW-0964">Secreted</keyword>
<dbReference type="SUPFAM" id="SSF48726">
    <property type="entry name" value="Immunoglobulin"/>
    <property type="match status" value="1"/>
</dbReference>
<dbReference type="FunFam" id="3.10.100.10:FF:000002">
    <property type="entry name" value="Hyaluronan proteoglycan link protein 1"/>
    <property type="match status" value="1"/>
</dbReference>
<feature type="region of interest" description="Disordered" evidence="15">
    <location>
        <begin position="385"/>
        <end position="461"/>
    </location>
</feature>
<dbReference type="InterPro" id="IPR018378">
    <property type="entry name" value="C-type_lectin_CS"/>
</dbReference>
<dbReference type="CDD" id="cd00033">
    <property type="entry name" value="CCP"/>
    <property type="match status" value="1"/>
</dbReference>
<evidence type="ECO:0000256" key="1">
    <source>
        <dbReference type="ARBA" id="ARBA00004498"/>
    </source>
</evidence>
<sequence length="881" mass="94652">DGSLRVSIPLERPLHPVLGSKVLVPCYFQDNIAKDPGAPTVAPLSHHIKWTFITKEKISRILVASEGKVHVETEYLDRVTMINYPLVSSDASIEITELRSKDSGTYRCEVIHGIEDNYDSVTIQVQGIVFHYRAITSRYTLTFEEAKAACVQNSATIATPAQLQAAYDDGYHQCDAGWLSDQTVRYPIHQPREPCYGDKENFPGVRTYGVRDVNETYDVYCFAEKMSGQVFFTSDYDSFSYDEAVLHCRKLNATLATTAQIYAAWSQGLDECRPGWLLDRSVRYPISTPRPHCGGGQVGVHTIYAFPNQTGFPDEHSRYDAYCFQGTAETTKVYGETETSVNITEIEDLIKKTIIIPEDAVPSGREDSQSRALACTLKFLVKESGSGSGLEHSASCNTAKESSTSSTSGEVSGSAKEPSGDHSGSGEPQEAEGGSAVMFTSGDLGSASASGSGSGSGLLSGSGLMSGSELMSGSGLLSGSGVSSGLGSGESSGISLVDHVAVHLTPGLPDEREVSGYIESISCSGFLSGDSGSGSGSGDRLPGDVTYLTDPDLFEMTVPPPTSLPEQGRGVVEISGAGSGSGMSGNGPASHGSGQSGSDVDPPASEPRPDLSYSGPTAPSLSIPTPAVVEEPEAVKGVCYLQLPQSGWALEHTFMSGCPEGWLEFKASCYLHVAETDTWSEAERRCQELNAHLVSITSREEQQFVNSNGQDYQWIGLDDRDVQNEFRWTDGSPLNFENWSANQPDDYLGSGEDCVVTMSHEDGRWNDVPCNYHLPFTCKTGPVTCGAPAEVEHGRPMGGGQQRYTVNSRVRYQCEEGFVQRHLPVIRCMSDGQWEEPRVKCTQGRCVWRLPDSDPNPDVNTLAGVNSFSLSPPSAAVPNGP</sequence>
<dbReference type="CDD" id="cd03517">
    <property type="entry name" value="Link_domain_CSPGs_modules_1_3"/>
    <property type="match status" value="1"/>
</dbReference>
<dbReference type="PROSITE" id="PS00615">
    <property type="entry name" value="C_TYPE_LECTIN_1"/>
    <property type="match status" value="1"/>
</dbReference>
<reference evidence="21" key="1">
    <citation type="journal article" date="2004" name="Nature">
        <title>Genome duplication in the teleost fish Tetraodon nigroviridis reveals the early vertebrate proto-karyotype.</title>
        <authorList>
            <person name="Jaillon O."/>
            <person name="Aury J.-M."/>
            <person name="Brunet F."/>
            <person name="Petit J.-L."/>
            <person name="Stange-Thomann N."/>
            <person name="Mauceli E."/>
            <person name="Bouneau L."/>
            <person name="Fischer C."/>
            <person name="Ozouf-Costaz C."/>
            <person name="Bernot A."/>
            <person name="Nicaud S."/>
            <person name="Jaffe D."/>
            <person name="Fisher S."/>
            <person name="Lutfalla G."/>
            <person name="Dossat C."/>
            <person name="Segurens B."/>
            <person name="Dasilva C."/>
            <person name="Salanoubat M."/>
            <person name="Levy M."/>
            <person name="Boudet N."/>
            <person name="Castellano S."/>
            <person name="Anthouard V."/>
            <person name="Jubin C."/>
            <person name="Castelli V."/>
            <person name="Katinka M."/>
            <person name="Vacherie B."/>
            <person name="Biemont C."/>
            <person name="Skalli Z."/>
            <person name="Cattolico L."/>
            <person name="Poulain J."/>
            <person name="De Berardinis V."/>
            <person name="Cruaud C."/>
            <person name="Duprat S."/>
            <person name="Brottier P."/>
            <person name="Coutanceau J.-P."/>
            <person name="Gouzy J."/>
            <person name="Parra G."/>
            <person name="Lardier G."/>
            <person name="Chapple C."/>
            <person name="McKernan K.J."/>
            <person name="McEwan P."/>
            <person name="Bosak S."/>
            <person name="Kellis M."/>
            <person name="Volff J.-N."/>
            <person name="Guigo R."/>
            <person name="Zody M.C."/>
            <person name="Mesirov J."/>
            <person name="Lindblad-Toh K."/>
            <person name="Birren B."/>
            <person name="Nusbaum C."/>
            <person name="Kahn D."/>
            <person name="Robinson-Rechavi M."/>
            <person name="Laudet V."/>
            <person name="Schachter V."/>
            <person name="Quetier F."/>
            <person name="Saurin W."/>
            <person name="Scarpelli C."/>
            <person name="Wincker P."/>
            <person name="Lander E.S."/>
            <person name="Weissenbach J."/>
            <person name="Roest Crollius H."/>
        </authorList>
    </citation>
    <scope>NUCLEOTIDE SEQUENCE [LARGE SCALE GENOMIC DNA]</scope>
</reference>
<feature type="domain" description="Link" evidence="19">
    <location>
        <begin position="226"/>
        <end position="325"/>
    </location>
</feature>
<dbReference type="STRING" id="99883.ENSTNIP00000013301"/>
<feature type="compositionally biased region" description="Low complexity" evidence="15">
    <location>
        <begin position="401"/>
        <end position="414"/>
    </location>
</feature>
<evidence type="ECO:0000259" key="18">
    <source>
        <dbReference type="PROSITE" id="PS50923"/>
    </source>
</evidence>
<evidence type="ECO:0000259" key="17">
    <source>
        <dbReference type="PROSITE" id="PS50835"/>
    </source>
</evidence>
<dbReference type="PANTHER" id="PTHR22804">
    <property type="entry name" value="AGGRECAN/VERSICAN PROTEOGLYCAN"/>
    <property type="match status" value="1"/>
</dbReference>
<dbReference type="InterPro" id="IPR016187">
    <property type="entry name" value="CTDL_fold"/>
</dbReference>
<evidence type="ECO:0000256" key="6">
    <source>
        <dbReference type="ARBA" id="ARBA00022737"/>
    </source>
</evidence>
<evidence type="ECO:0000259" key="19">
    <source>
        <dbReference type="PROSITE" id="PS50963"/>
    </source>
</evidence>
<dbReference type="GO" id="GO:0007155">
    <property type="term" value="P:cell adhesion"/>
    <property type="evidence" value="ECO:0007669"/>
    <property type="project" value="InterPro"/>
</dbReference>
<evidence type="ECO:0000256" key="11">
    <source>
        <dbReference type="ARBA" id="ARBA00039399"/>
    </source>
</evidence>
<dbReference type="PROSITE" id="PS50963">
    <property type="entry name" value="LINK_2"/>
    <property type="match status" value="2"/>
</dbReference>
<dbReference type="FunFam" id="3.10.100.10:FF:000011">
    <property type="entry name" value="Aggrecan core protein"/>
    <property type="match status" value="1"/>
</dbReference>
<feature type="domain" description="C-type lectin" evidence="16">
    <location>
        <begin position="665"/>
        <end position="779"/>
    </location>
</feature>
<dbReference type="GeneTree" id="ENSGT00940000155971"/>
<dbReference type="SUPFAM" id="SSF57535">
    <property type="entry name" value="Complement control module/SCR domain"/>
    <property type="match status" value="1"/>
</dbReference>
<evidence type="ECO:0000256" key="4">
    <source>
        <dbReference type="ARBA" id="ARBA00022530"/>
    </source>
</evidence>
<dbReference type="GO" id="GO:0007417">
    <property type="term" value="P:central nervous system development"/>
    <property type="evidence" value="ECO:0007669"/>
    <property type="project" value="TreeGrafter"/>
</dbReference>
<dbReference type="InterPro" id="IPR003006">
    <property type="entry name" value="Ig/MHC_CS"/>
</dbReference>
<dbReference type="InterPro" id="IPR003599">
    <property type="entry name" value="Ig_sub"/>
</dbReference>
<dbReference type="PROSITE" id="PS01241">
    <property type="entry name" value="LINK_1"/>
    <property type="match status" value="2"/>
</dbReference>
<dbReference type="InterPro" id="IPR000538">
    <property type="entry name" value="Link_dom"/>
</dbReference>
<dbReference type="GO" id="GO:0045202">
    <property type="term" value="C:synapse"/>
    <property type="evidence" value="ECO:0007669"/>
    <property type="project" value="TreeGrafter"/>
</dbReference>
<evidence type="ECO:0000256" key="15">
    <source>
        <dbReference type="SAM" id="MobiDB-lite"/>
    </source>
</evidence>
<dbReference type="Pfam" id="PF00059">
    <property type="entry name" value="Lectin_C"/>
    <property type="match status" value="1"/>
</dbReference>
<dbReference type="PROSITE" id="PS50041">
    <property type="entry name" value="C_TYPE_LECTIN_2"/>
    <property type="match status" value="1"/>
</dbReference>
<evidence type="ECO:0000256" key="9">
    <source>
        <dbReference type="ARBA" id="ARBA00023180"/>
    </source>
</evidence>
<name>H3CYG6_TETNG</name>
<evidence type="ECO:0000256" key="3">
    <source>
        <dbReference type="ARBA" id="ARBA00022525"/>
    </source>
</evidence>
<evidence type="ECO:0000256" key="7">
    <source>
        <dbReference type="ARBA" id="ARBA00022974"/>
    </source>
</evidence>
<evidence type="ECO:0000256" key="13">
    <source>
        <dbReference type="PROSITE-ProRule" id="PRU00302"/>
    </source>
</evidence>
<keyword evidence="21" id="KW-1185">Reference proteome</keyword>
<dbReference type="HOGENOM" id="CLU_000303_0_1_1"/>
<keyword evidence="9" id="KW-0325">Glycoprotein</keyword>
<dbReference type="SMART" id="SM00032">
    <property type="entry name" value="CCP"/>
    <property type="match status" value="1"/>
</dbReference>
<dbReference type="Pfam" id="PF00084">
    <property type="entry name" value="Sushi"/>
    <property type="match status" value="1"/>
</dbReference>
<keyword evidence="8 13" id="KW-1015">Disulfide bond</keyword>
<dbReference type="InterPro" id="IPR036179">
    <property type="entry name" value="Ig-like_dom_sf"/>
</dbReference>
<evidence type="ECO:0000313" key="20">
    <source>
        <dbReference type="Ensembl" id="ENSTNIP00000013301.1"/>
    </source>
</evidence>
<evidence type="ECO:0000313" key="21">
    <source>
        <dbReference type="Proteomes" id="UP000007303"/>
    </source>
</evidence>
<feature type="compositionally biased region" description="Polar residues" evidence="15">
    <location>
        <begin position="614"/>
        <end position="623"/>
    </location>
</feature>
<dbReference type="SMART" id="SM00409">
    <property type="entry name" value="IG"/>
    <property type="match status" value="1"/>
</dbReference>
<dbReference type="InterPro" id="IPR000436">
    <property type="entry name" value="Sushi_SCR_CCP_dom"/>
</dbReference>
<accession>H3CYG6</accession>
<dbReference type="GO" id="GO:0072534">
    <property type="term" value="C:perineuronal net"/>
    <property type="evidence" value="ECO:0007669"/>
    <property type="project" value="TreeGrafter"/>
</dbReference>
<feature type="domain" description="Sushi" evidence="18">
    <location>
        <begin position="783"/>
        <end position="843"/>
    </location>
</feature>
<evidence type="ECO:0000256" key="10">
    <source>
        <dbReference type="ARBA" id="ARBA00023319"/>
    </source>
</evidence>
<protein>
    <recommendedName>
        <fullName evidence="11">Aggrecan core protein</fullName>
    </recommendedName>
    <alternativeName>
        <fullName evidence="12">Cartilage-specific proteoglycan core protein</fullName>
    </alternativeName>
</protein>
<reference evidence="20" key="2">
    <citation type="submission" date="2025-08" db="UniProtKB">
        <authorList>
            <consortium name="Ensembl"/>
        </authorList>
    </citation>
    <scope>IDENTIFICATION</scope>
</reference>
<dbReference type="InterPro" id="IPR050691">
    <property type="entry name" value="Hyaluronan_bind_Proteoglycan"/>
</dbReference>
<comment type="similarity">
    <text evidence="2">Belongs to the aggrecan/versican proteoglycan family.</text>
</comment>
<dbReference type="GO" id="GO:0002052">
    <property type="term" value="P:positive regulation of neuroblast proliferation"/>
    <property type="evidence" value="ECO:0007669"/>
    <property type="project" value="TreeGrafter"/>
</dbReference>
<dbReference type="GO" id="GO:0005615">
    <property type="term" value="C:extracellular space"/>
    <property type="evidence" value="ECO:0007669"/>
    <property type="project" value="TreeGrafter"/>
</dbReference>
<dbReference type="InterPro" id="IPR016186">
    <property type="entry name" value="C-type_lectin-like/link_sf"/>
</dbReference>
<keyword evidence="6" id="KW-0677">Repeat</keyword>
<dbReference type="CDD" id="cd05900">
    <property type="entry name" value="Ig_Aggrecan"/>
    <property type="match status" value="1"/>
</dbReference>
<feature type="domain" description="Ig-like" evidence="17">
    <location>
        <begin position="19"/>
        <end position="124"/>
    </location>
</feature>
<feature type="region of interest" description="Disordered" evidence="15">
    <location>
        <begin position="528"/>
        <end position="624"/>
    </location>
</feature>
<dbReference type="Gene3D" id="3.10.100.10">
    <property type="entry name" value="Mannose-Binding Protein A, subunit A"/>
    <property type="match status" value="3"/>
</dbReference>
<feature type="disulfide bond" evidence="13">
    <location>
        <begin position="785"/>
        <end position="828"/>
    </location>
</feature>
<proteinExistence type="inferred from homology"/>
<dbReference type="PROSITE" id="PS00290">
    <property type="entry name" value="IG_MHC"/>
    <property type="match status" value="1"/>
</dbReference>
<dbReference type="Pfam" id="PF00193">
    <property type="entry name" value="Xlink"/>
    <property type="match status" value="2"/>
</dbReference>
<dbReference type="InParanoid" id="H3CYG6"/>